<dbReference type="InterPro" id="IPR013154">
    <property type="entry name" value="ADH-like_N"/>
</dbReference>
<sequence>MSSENDQLVWKAYAVKDTKKWSEFEIINFEPKTFDDYDIDIKINYCGVCGSDVHTITGGWGGNTILPLITGHEIIGTVHRVGPKVTEFHVGDRVGVGAQIWSCLECESCKADKEQYCAKAVDTYNDKYPNGDIAHGGYSTAIRAHERFTFPIPKELDSKMAAPLMCAGITVYSPLKANNVGKGKVVGIVGIGGLGHLAIQFAKAMGAKVIVFSHSPSKEKDARELGADEFVVTSDASFANQWERKIDVLLSTADVSSGFPLGDFFKVLAAEGTFVVVGIPDDKLPQFAAPGLVLKGAKLAGSKIGSKKGIIEMLELAAKHDVKAWIEELPMKECGTAVKDVKEGHVRYRHILKMDLE</sequence>
<name>A0A9P6E514_9AGAR</name>
<evidence type="ECO:0000313" key="8">
    <source>
        <dbReference type="Proteomes" id="UP000807306"/>
    </source>
</evidence>
<dbReference type="Pfam" id="PF08240">
    <property type="entry name" value="ADH_N"/>
    <property type="match status" value="1"/>
</dbReference>
<accession>A0A9P6E514</accession>
<gene>
    <name evidence="7" type="ORF">CPB83DRAFT_864157</name>
</gene>
<dbReference type="GO" id="GO:0016616">
    <property type="term" value="F:oxidoreductase activity, acting on the CH-OH group of donors, NAD or NADP as acceptor"/>
    <property type="evidence" value="ECO:0007669"/>
    <property type="project" value="InterPro"/>
</dbReference>
<reference evidence="7" key="1">
    <citation type="submission" date="2020-11" db="EMBL/GenBank/DDBJ databases">
        <authorList>
            <consortium name="DOE Joint Genome Institute"/>
            <person name="Ahrendt S."/>
            <person name="Riley R."/>
            <person name="Andreopoulos W."/>
            <person name="Labutti K."/>
            <person name="Pangilinan J."/>
            <person name="Ruiz-Duenas F.J."/>
            <person name="Barrasa J.M."/>
            <person name="Sanchez-Garcia M."/>
            <person name="Camarero S."/>
            <person name="Miyauchi S."/>
            <person name="Serrano A."/>
            <person name="Linde D."/>
            <person name="Babiker R."/>
            <person name="Drula E."/>
            <person name="Ayuso-Fernandez I."/>
            <person name="Pacheco R."/>
            <person name="Padilla G."/>
            <person name="Ferreira P."/>
            <person name="Barriuso J."/>
            <person name="Kellner H."/>
            <person name="Castanera R."/>
            <person name="Alfaro M."/>
            <person name="Ramirez L."/>
            <person name="Pisabarro A.G."/>
            <person name="Kuo A."/>
            <person name="Tritt A."/>
            <person name="Lipzen A."/>
            <person name="He G."/>
            <person name="Yan M."/>
            <person name="Ng V."/>
            <person name="Cullen D."/>
            <person name="Martin F."/>
            <person name="Rosso M.-N."/>
            <person name="Henrissat B."/>
            <person name="Hibbett D."/>
            <person name="Martinez A.T."/>
            <person name="Grigoriev I.V."/>
        </authorList>
    </citation>
    <scope>NUCLEOTIDE SEQUENCE</scope>
    <source>
        <strain evidence="7">CBS 506.95</strain>
    </source>
</reference>
<dbReference type="PROSITE" id="PS00059">
    <property type="entry name" value="ADH_ZINC"/>
    <property type="match status" value="1"/>
</dbReference>
<dbReference type="InterPro" id="IPR047109">
    <property type="entry name" value="CAD-like"/>
</dbReference>
<dbReference type="SMART" id="SM00829">
    <property type="entry name" value="PKS_ER"/>
    <property type="match status" value="1"/>
</dbReference>
<dbReference type="OrthoDB" id="1879366at2759"/>
<comment type="similarity">
    <text evidence="5">Belongs to the zinc-containing alcohol dehydrogenase family.</text>
</comment>
<dbReference type="GO" id="GO:0008270">
    <property type="term" value="F:zinc ion binding"/>
    <property type="evidence" value="ECO:0007669"/>
    <property type="project" value="InterPro"/>
</dbReference>
<dbReference type="FunFam" id="3.40.50.720:FF:000022">
    <property type="entry name" value="Cinnamyl alcohol dehydrogenase"/>
    <property type="match status" value="1"/>
</dbReference>
<keyword evidence="8" id="KW-1185">Reference proteome</keyword>
<dbReference type="PANTHER" id="PTHR42683">
    <property type="entry name" value="ALDEHYDE REDUCTASE"/>
    <property type="match status" value="1"/>
</dbReference>
<dbReference type="InterPro" id="IPR002328">
    <property type="entry name" value="ADH_Zn_CS"/>
</dbReference>
<dbReference type="EMBL" id="MU157939">
    <property type="protein sequence ID" value="KAF9522610.1"/>
    <property type="molecule type" value="Genomic_DNA"/>
</dbReference>
<proteinExistence type="inferred from homology"/>
<evidence type="ECO:0000256" key="1">
    <source>
        <dbReference type="ARBA" id="ARBA00001947"/>
    </source>
</evidence>
<dbReference type="InterPro" id="IPR011032">
    <property type="entry name" value="GroES-like_sf"/>
</dbReference>
<comment type="caution">
    <text evidence="7">The sequence shown here is derived from an EMBL/GenBank/DDBJ whole genome shotgun (WGS) entry which is preliminary data.</text>
</comment>
<dbReference type="Gene3D" id="3.90.180.10">
    <property type="entry name" value="Medium-chain alcohol dehydrogenases, catalytic domain"/>
    <property type="match status" value="1"/>
</dbReference>
<evidence type="ECO:0000256" key="5">
    <source>
        <dbReference type="RuleBase" id="RU361277"/>
    </source>
</evidence>
<dbReference type="CDD" id="cd05283">
    <property type="entry name" value="CAD1"/>
    <property type="match status" value="1"/>
</dbReference>
<protein>
    <submittedName>
        <fullName evidence="7">GroES-like protein</fullName>
    </submittedName>
</protein>
<feature type="domain" description="Enoyl reductase (ER)" evidence="6">
    <location>
        <begin position="22"/>
        <end position="352"/>
    </location>
</feature>
<evidence type="ECO:0000256" key="2">
    <source>
        <dbReference type="ARBA" id="ARBA00022723"/>
    </source>
</evidence>
<dbReference type="Gene3D" id="3.40.50.720">
    <property type="entry name" value="NAD(P)-binding Rossmann-like Domain"/>
    <property type="match status" value="1"/>
</dbReference>
<keyword evidence="4" id="KW-0560">Oxidoreductase</keyword>
<dbReference type="PROSITE" id="PS00065">
    <property type="entry name" value="D_2_HYDROXYACID_DH_1"/>
    <property type="match status" value="1"/>
</dbReference>
<dbReference type="AlphaFoldDB" id="A0A9P6E514"/>
<dbReference type="InterPro" id="IPR036291">
    <property type="entry name" value="NAD(P)-bd_dom_sf"/>
</dbReference>
<dbReference type="InterPro" id="IPR020843">
    <property type="entry name" value="ER"/>
</dbReference>
<dbReference type="SUPFAM" id="SSF50129">
    <property type="entry name" value="GroES-like"/>
    <property type="match status" value="1"/>
</dbReference>
<comment type="cofactor">
    <cofactor evidence="1 5">
        <name>Zn(2+)</name>
        <dbReference type="ChEBI" id="CHEBI:29105"/>
    </cofactor>
</comment>
<evidence type="ECO:0000256" key="4">
    <source>
        <dbReference type="ARBA" id="ARBA00023002"/>
    </source>
</evidence>
<dbReference type="Proteomes" id="UP000807306">
    <property type="component" value="Unassembled WGS sequence"/>
</dbReference>
<evidence type="ECO:0000256" key="3">
    <source>
        <dbReference type="ARBA" id="ARBA00022833"/>
    </source>
</evidence>
<evidence type="ECO:0000259" key="6">
    <source>
        <dbReference type="SMART" id="SM00829"/>
    </source>
</evidence>
<dbReference type="SUPFAM" id="SSF51735">
    <property type="entry name" value="NAD(P)-binding Rossmann-fold domains"/>
    <property type="match status" value="1"/>
</dbReference>
<keyword evidence="3 5" id="KW-0862">Zinc</keyword>
<dbReference type="InterPro" id="IPR029752">
    <property type="entry name" value="D-isomer_DH_CS1"/>
</dbReference>
<organism evidence="7 8">
    <name type="scientific">Crepidotus variabilis</name>
    <dbReference type="NCBI Taxonomy" id="179855"/>
    <lineage>
        <taxon>Eukaryota</taxon>
        <taxon>Fungi</taxon>
        <taxon>Dikarya</taxon>
        <taxon>Basidiomycota</taxon>
        <taxon>Agaricomycotina</taxon>
        <taxon>Agaricomycetes</taxon>
        <taxon>Agaricomycetidae</taxon>
        <taxon>Agaricales</taxon>
        <taxon>Agaricineae</taxon>
        <taxon>Crepidotaceae</taxon>
        <taxon>Crepidotus</taxon>
    </lineage>
</organism>
<dbReference type="InterPro" id="IPR013149">
    <property type="entry name" value="ADH-like_C"/>
</dbReference>
<keyword evidence="2 5" id="KW-0479">Metal-binding</keyword>
<evidence type="ECO:0000313" key="7">
    <source>
        <dbReference type="EMBL" id="KAF9522610.1"/>
    </source>
</evidence>
<dbReference type="Pfam" id="PF00107">
    <property type="entry name" value="ADH_zinc_N"/>
    <property type="match status" value="1"/>
</dbReference>